<proteinExistence type="inferred from homology"/>
<keyword evidence="6" id="KW-0227">DNA damage</keyword>
<dbReference type="InterPro" id="IPR032284">
    <property type="entry name" value="RecQ_Zn-bd"/>
</dbReference>
<dbReference type="SMART" id="SM00341">
    <property type="entry name" value="HRDC"/>
    <property type="match status" value="1"/>
</dbReference>
<dbReference type="InterPro" id="IPR027417">
    <property type="entry name" value="P-loop_NTPase"/>
</dbReference>
<dbReference type="SUPFAM" id="SSF47819">
    <property type="entry name" value="HRDC-like"/>
    <property type="match status" value="1"/>
</dbReference>
<feature type="domain" description="Helicase C-terminal" evidence="19">
    <location>
        <begin position="221"/>
        <end position="371"/>
    </location>
</feature>
<dbReference type="GO" id="GO:0043138">
    <property type="term" value="F:3'-5' DNA helicase activity"/>
    <property type="evidence" value="ECO:0007669"/>
    <property type="project" value="UniProtKB-EC"/>
</dbReference>
<reference evidence="20" key="2">
    <citation type="journal article" date="2021" name="PeerJ">
        <title>Extensive microbial diversity within the chicken gut microbiome revealed by metagenomics and culture.</title>
        <authorList>
            <person name="Gilroy R."/>
            <person name="Ravi A."/>
            <person name="Getino M."/>
            <person name="Pursley I."/>
            <person name="Horton D.L."/>
            <person name="Alikhan N.F."/>
            <person name="Baker D."/>
            <person name="Gharbi K."/>
            <person name="Hall N."/>
            <person name="Watson M."/>
            <person name="Adriaenssens E.M."/>
            <person name="Foster-Nyarko E."/>
            <person name="Jarju S."/>
            <person name="Secka A."/>
            <person name="Antonio M."/>
            <person name="Oren A."/>
            <person name="Chaudhuri R.R."/>
            <person name="La Ragione R."/>
            <person name="Hildebrand F."/>
            <person name="Pallen M.J."/>
        </authorList>
    </citation>
    <scope>NUCLEOTIDE SEQUENCE</scope>
    <source>
        <strain evidence="20">ChiHjej13B12-12457</strain>
    </source>
</reference>
<dbReference type="SUPFAM" id="SSF52540">
    <property type="entry name" value="P-loop containing nucleoside triphosphate hydrolases"/>
    <property type="match status" value="1"/>
</dbReference>
<keyword evidence="13" id="KW-0234">DNA repair</keyword>
<feature type="domain" description="Helicase ATP-binding" evidence="18">
    <location>
        <begin position="29"/>
        <end position="201"/>
    </location>
</feature>
<keyword evidence="5" id="KW-0547">Nucleotide-binding</keyword>
<dbReference type="Proteomes" id="UP000886744">
    <property type="component" value="Unassembled WGS sequence"/>
</dbReference>
<dbReference type="GO" id="GO:0009432">
    <property type="term" value="P:SOS response"/>
    <property type="evidence" value="ECO:0007669"/>
    <property type="project" value="UniProtKB-UniRule"/>
</dbReference>
<comment type="cofactor">
    <cofactor evidence="2">
        <name>Zn(2+)</name>
        <dbReference type="ChEBI" id="CHEBI:29105"/>
    </cofactor>
</comment>
<dbReference type="InterPro" id="IPR048671">
    <property type="entry name" value="RecQ-1-like_HTH"/>
</dbReference>
<dbReference type="Pfam" id="PF00271">
    <property type="entry name" value="Helicase_C"/>
    <property type="match status" value="1"/>
</dbReference>
<dbReference type="InterPro" id="IPR018982">
    <property type="entry name" value="RQC_domain"/>
</dbReference>
<comment type="similarity">
    <text evidence="3">Belongs to the helicase family. RecQ subfamily.</text>
</comment>
<dbReference type="InterPro" id="IPR002121">
    <property type="entry name" value="HRDC_dom"/>
</dbReference>
<keyword evidence="8 20" id="KW-0347">Helicase</keyword>
<comment type="catalytic activity">
    <reaction evidence="15">
        <text>Couples ATP hydrolysis with the unwinding of duplex DNA by translocating in the 3'-5' direction.</text>
        <dbReference type="EC" id="5.6.2.4"/>
    </reaction>
</comment>
<evidence type="ECO:0000256" key="3">
    <source>
        <dbReference type="ARBA" id="ARBA00005446"/>
    </source>
</evidence>
<evidence type="ECO:0000259" key="19">
    <source>
        <dbReference type="PROSITE" id="PS51194"/>
    </source>
</evidence>
<dbReference type="PROSITE" id="PS51194">
    <property type="entry name" value="HELICASE_CTER"/>
    <property type="match status" value="1"/>
</dbReference>
<evidence type="ECO:0000256" key="5">
    <source>
        <dbReference type="ARBA" id="ARBA00022741"/>
    </source>
</evidence>
<dbReference type="SMART" id="SM00487">
    <property type="entry name" value="DEXDc"/>
    <property type="match status" value="1"/>
</dbReference>
<evidence type="ECO:0000259" key="17">
    <source>
        <dbReference type="PROSITE" id="PS50967"/>
    </source>
</evidence>
<evidence type="ECO:0000256" key="6">
    <source>
        <dbReference type="ARBA" id="ARBA00022763"/>
    </source>
</evidence>
<protein>
    <recommendedName>
        <fullName evidence="16">DNA helicase RecQ</fullName>
        <ecNumber evidence="16">5.6.2.4</ecNumber>
    </recommendedName>
</protein>
<dbReference type="InterPro" id="IPR004589">
    <property type="entry name" value="DNA_helicase_ATP-dep_RecQ"/>
</dbReference>
<dbReference type="GO" id="GO:0005524">
    <property type="term" value="F:ATP binding"/>
    <property type="evidence" value="ECO:0007669"/>
    <property type="project" value="UniProtKB-KW"/>
</dbReference>
<evidence type="ECO:0000256" key="1">
    <source>
        <dbReference type="ARBA" id="ARBA00001946"/>
    </source>
</evidence>
<keyword evidence="10" id="KW-0067">ATP-binding</keyword>
<dbReference type="Gene3D" id="1.10.150.80">
    <property type="entry name" value="HRDC domain"/>
    <property type="match status" value="1"/>
</dbReference>
<dbReference type="InterPro" id="IPR014001">
    <property type="entry name" value="Helicase_ATP-bd"/>
</dbReference>
<dbReference type="SMART" id="SM00490">
    <property type="entry name" value="HELICc"/>
    <property type="match status" value="1"/>
</dbReference>
<dbReference type="InterPro" id="IPR001650">
    <property type="entry name" value="Helicase_C-like"/>
</dbReference>
<dbReference type="FunFam" id="3.40.50.300:FF:001051">
    <property type="entry name" value="ATP-dependent DNA helicase RecQ"/>
    <property type="match status" value="1"/>
</dbReference>
<dbReference type="EC" id="5.6.2.4" evidence="16"/>
<dbReference type="CDD" id="cd18794">
    <property type="entry name" value="SF2_C_RecQ"/>
    <property type="match status" value="1"/>
</dbReference>
<evidence type="ECO:0000256" key="11">
    <source>
        <dbReference type="ARBA" id="ARBA00023125"/>
    </source>
</evidence>
<dbReference type="EMBL" id="DVHI01000046">
    <property type="protein sequence ID" value="HIR62617.1"/>
    <property type="molecule type" value="Genomic_DNA"/>
</dbReference>
<dbReference type="Pfam" id="PF00270">
    <property type="entry name" value="DEAD"/>
    <property type="match status" value="1"/>
</dbReference>
<dbReference type="Pfam" id="PF21220">
    <property type="entry name" value="RecQ-1-like_HTH"/>
    <property type="match status" value="1"/>
</dbReference>
<keyword evidence="7 20" id="KW-0378">Hydrolase</keyword>
<dbReference type="Pfam" id="PF00570">
    <property type="entry name" value="HRDC"/>
    <property type="match status" value="1"/>
</dbReference>
<evidence type="ECO:0000256" key="7">
    <source>
        <dbReference type="ARBA" id="ARBA00022801"/>
    </source>
</evidence>
<evidence type="ECO:0000256" key="4">
    <source>
        <dbReference type="ARBA" id="ARBA00022723"/>
    </source>
</evidence>
<dbReference type="GO" id="GO:0009378">
    <property type="term" value="F:four-way junction helicase activity"/>
    <property type="evidence" value="ECO:0007669"/>
    <property type="project" value="TreeGrafter"/>
</dbReference>
<evidence type="ECO:0000256" key="8">
    <source>
        <dbReference type="ARBA" id="ARBA00022806"/>
    </source>
</evidence>
<organism evidence="20 21">
    <name type="scientific">Candidatus Coprenecus avistercoris</name>
    <dbReference type="NCBI Taxonomy" id="2840730"/>
    <lineage>
        <taxon>Bacteria</taxon>
        <taxon>Pseudomonadati</taxon>
        <taxon>Bacteroidota</taxon>
        <taxon>Bacteroidia</taxon>
        <taxon>Bacteroidales</taxon>
        <taxon>Rikenellaceae</taxon>
        <taxon>Rikenellaceae incertae sedis</taxon>
        <taxon>Candidatus Coprenecus</taxon>
    </lineage>
</organism>
<evidence type="ECO:0000256" key="15">
    <source>
        <dbReference type="ARBA" id="ARBA00034617"/>
    </source>
</evidence>
<evidence type="ECO:0000256" key="10">
    <source>
        <dbReference type="ARBA" id="ARBA00022840"/>
    </source>
</evidence>
<dbReference type="InterPro" id="IPR006293">
    <property type="entry name" value="DNA_helicase_ATP-dep_RecQ_bac"/>
</dbReference>
<evidence type="ECO:0000313" key="21">
    <source>
        <dbReference type="Proteomes" id="UP000886744"/>
    </source>
</evidence>
<name>A0A9D1J6G4_9BACT</name>
<dbReference type="PANTHER" id="PTHR13710">
    <property type="entry name" value="DNA HELICASE RECQ FAMILY MEMBER"/>
    <property type="match status" value="1"/>
</dbReference>
<comment type="cofactor">
    <cofactor evidence="1">
        <name>Mg(2+)</name>
        <dbReference type="ChEBI" id="CHEBI:18420"/>
    </cofactor>
</comment>
<dbReference type="Gene3D" id="1.10.10.10">
    <property type="entry name" value="Winged helix-like DNA-binding domain superfamily/Winged helix DNA-binding domain"/>
    <property type="match status" value="1"/>
</dbReference>
<keyword evidence="11" id="KW-0238">DNA-binding</keyword>
<keyword evidence="14" id="KW-0413">Isomerase</keyword>
<evidence type="ECO:0000259" key="18">
    <source>
        <dbReference type="PROSITE" id="PS51192"/>
    </source>
</evidence>
<dbReference type="CDD" id="cd17920">
    <property type="entry name" value="DEXHc_RecQ"/>
    <property type="match status" value="1"/>
</dbReference>
<dbReference type="GO" id="GO:0006310">
    <property type="term" value="P:DNA recombination"/>
    <property type="evidence" value="ECO:0007669"/>
    <property type="project" value="UniProtKB-UniRule"/>
</dbReference>
<dbReference type="GO" id="GO:0046872">
    <property type="term" value="F:metal ion binding"/>
    <property type="evidence" value="ECO:0007669"/>
    <property type="project" value="UniProtKB-KW"/>
</dbReference>
<keyword evidence="4" id="KW-0479">Metal-binding</keyword>
<dbReference type="Pfam" id="PF09382">
    <property type="entry name" value="RQC"/>
    <property type="match status" value="1"/>
</dbReference>
<evidence type="ECO:0000313" key="20">
    <source>
        <dbReference type="EMBL" id="HIR62617.1"/>
    </source>
</evidence>
<reference evidence="20" key="1">
    <citation type="submission" date="2020-10" db="EMBL/GenBank/DDBJ databases">
        <authorList>
            <person name="Gilroy R."/>
        </authorList>
    </citation>
    <scope>NUCLEOTIDE SEQUENCE</scope>
    <source>
        <strain evidence="20">ChiHjej13B12-12457</strain>
    </source>
</reference>
<evidence type="ECO:0000256" key="13">
    <source>
        <dbReference type="ARBA" id="ARBA00023204"/>
    </source>
</evidence>
<dbReference type="InterPro" id="IPR044876">
    <property type="entry name" value="HRDC_dom_sf"/>
</dbReference>
<feature type="domain" description="HRDC" evidence="17">
    <location>
        <begin position="537"/>
        <end position="617"/>
    </location>
</feature>
<dbReference type="InterPro" id="IPR011545">
    <property type="entry name" value="DEAD/DEAH_box_helicase_dom"/>
</dbReference>
<dbReference type="GO" id="GO:0043590">
    <property type="term" value="C:bacterial nucleoid"/>
    <property type="evidence" value="ECO:0007669"/>
    <property type="project" value="TreeGrafter"/>
</dbReference>
<dbReference type="GO" id="GO:0006281">
    <property type="term" value="P:DNA repair"/>
    <property type="evidence" value="ECO:0007669"/>
    <property type="project" value="UniProtKB-KW"/>
</dbReference>
<dbReference type="SUPFAM" id="SSF46785">
    <property type="entry name" value="Winged helix' DNA-binding domain"/>
    <property type="match status" value="1"/>
</dbReference>
<keyword evidence="9" id="KW-0862">Zinc</keyword>
<evidence type="ECO:0000256" key="2">
    <source>
        <dbReference type="ARBA" id="ARBA00001947"/>
    </source>
</evidence>
<dbReference type="GO" id="GO:0003677">
    <property type="term" value="F:DNA binding"/>
    <property type="evidence" value="ECO:0007669"/>
    <property type="project" value="UniProtKB-KW"/>
</dbReference>
<evidence type="ECO:0000256" key="14">
    <source>
        <dbReference type="ARBA" id="ARBA00023235"/>
    </source>
</evidence>
<dbReference type="GO" id="GO:0005737">
    <property type="term" value="C:cytoplasm"/>
    <property type="evidence" value="ECO:0007669"/>
    <property type="project" value="TreeGrafter"/>
</dbReference>
<dbReference type="Gene3D" id="3.40.50.300">
    <property type="entry name" value="P-loop containing nucleotide triphosphate hydrolases"/>
    <property type="match status" value="2"/>
</dbReference>
<dbReference type="Pfam" id="PF16124">
    <property type="entry name" value="RecQ_Zn_bind"/>
    <property type="match status" value="1"/>
</dbReference>
<gene>
    <name evidence="20" type="primary">recQ</name>
    <name evidence="20" type="ORF">IAC94_03720</name>
</gene>
<evidence type="ECO:0000256" key="16">
    <source>
        <dbReference type="NCBIfam" id="TIGR01389"/>
    </source>
</evidence>
<evidence type="ECO:0000256" key="9">
    <source>
        <dbReference type="ARBA" id="ARBA00022833"/>
    </source>
</evidence>
<dbReference type="AlphaFoldDB" id="A0A9D1J6G4"/>
<dbReference type="NCBIfam" id="TIGR01389">
    <property type="entry name" value="recQ"/>
    <property type="match status" value="1"/>
</dbReference>
<dbReference type="SMART" id="SM00956">
    <property type="entry name" value="RQC"/>
    <property type="match status" value="1"/>
</dbReference>
<dbReference type="Gene3D" id="1.10.10.1390">
    <property type="entry name" value="ATP-dependent DNA helicase RecQ"/>
    <property type="match status" value="1"/>
</dbReference>
<dbReference type="InterPro" id="IPR036390">
    <property type="entry name" value="WH_DNA-bd_sf"/>
</dbReference>
<dbReference type="NCBIfam" id="TIGR00614">
    <property type="entry name" value="recQ_fam"/>
    <property type="match status" value="1"/>
</dbReference>
<dbReference type="GO" id="GO:0016787">
    <property type="term" value="F:hydrolase activity"/>
    <property type="evidence" value="ECO:0007669"/>
    <property type="project" value="UniProtKB-KW"/>
</dbReference>
<dbReference type="InterPro" id="IPR036388">
    <property type="entry name" value="WH-like_DNA-bd_sf"/>
</dbReference>
<dbReference type="PANTHER" id="PTHR13710:SF105">
    <property type="entry name" value="ATP-DEPENDENT DNA HELICASE Q1"/>
    <property type="match status" value="1"/>
</dbReference>
<dbReference type="PROSITE" id="PS50967">
    <property type="entry name" value="HRDC"/>
    <property type="match status" value="1"/>
</dbReference>
<comment type="caution">
    <text evidence="20">The sequence shown here is derived from an EMBL/GenBank/DDBJ whole genome shotgun (WGS) entry which is preliminary data.</text>
</comment>
<dbReference type="InterPro" id="IPR010997">
    <property type="entry name" value="HRDC-like_sf"/>
</dbReference>
<dbReference type="GO" id="GO:0006260">
    <property type="term" value="P:DNA replication"/>
    <property type="evidence" value="ECO:0007669"/>
    <property type="project" value="InterPro"/>
</dbReference>
<dbReference type="PROSITE" id="PS51192">
    <property type="entry name" value="HELICASE_ATP_BIND_1"/>
    <property type="match status" value="1"/>
</dbReference>
<keyword evidence="12" id="KW-0233">DNA recombination</keyword>
<dbReference type="GO" id="GO:0030894">
    <property type="term" value="C:replisome"/>
    <property type="evidence" value="ECO:0007669"/>
    <property type="project" value="TreeGrafter"/>
</dbReference>
<dbReference type="FunFam" id="3.40.50.300:FF:000156">
    <property type="entry name" value="ATP-dependent DNA helicase recQ"/>
    <property type="match status" value="1"/>
</dbReference>
<sequence>MKISSEELHSNLKKFFGFDTFKGDQEKIMMHLIGGGNAFVLMPTGGGKSLCYQLPALVMPGTAIVVSPLIALMKNQVDAIRGFVAGSEGVAHFLNSSLNKSQIQEVKDDLLSGVTKLLYVAPESLTKDDTVALLKQIKISFYAIDEAHCISEWGHDFRPEYRNIRSIVEKLGIAPIIALTATATPKVQADIQKNLNMMDAKVFKSSFNRPNLYYEVRDKVNVRRELIKFIKENPGKSGIIYCLSRKKTEEIAEFLTVNGIKALPYHAGMDAATRAKNQDMFLMEEVDVIVATIAFGMGIDKPDVRFVIHYDIPKSLEGYYQETGRAGRDGQEGKCITFYSYKDILKLEKFMQGKPLSEQEIGKQLLMETVAYAESNRCRRKILLNYFGEDYPEENCGNCDNCLHPKKMFDGQEDMALVLELVASMKENFKTEHLANILAGEINSIIKSYNHHESEFFGMGRDKGVKFWIAIIRQGVILHYLYKDIEQYGLISITDLGREFMEHPHELMLTEDREFADGDEEDEEEAAAAAAVRHGGGVGDPTLYAMLKDLRRDMSRKLKLPSFVIFSDPSLEDMSIHYPITLDELKNCQGVGEGKARKFGREFVKLIAKYVEENEIQRPEDIVVKSLVNKSANKVYIIQNIDRKIPLEDIADAKNMEYMEVLDEIEAIVAAGTRIDLDYYIEQTVDEDKVEDIYNYFKEEAETDSVEEAKKALGPDYQEEDIRLVRIKFLSEVAN</sequence>
<accession>A0A9D1J6G4</accession>
<evidence type="ECO:0000256" key="12">
    <source>
        <dbReference type="ARBA" id="ARBA00023172"/>
    </source>
</evidence>